<keyword evidence="2" id="KW-1185">Reference proteome</keyword>
<sequence length="158" mass="16485">MAFPLLLSPKTTLAQTTVETNTGSLHSDNHASTSPAVEEVLKTLEQLEPYVFTKSKELDFESAKSNPLVDNNILSEYSAALASQGWAVKASESDLIAIQSQASEVLPTMTALRNSCEGRNGFEAVPPAILLDSCAATAVQNAYSSGAGVAAIAALLTA</sequence>
<dbReference type="Proteomes" id="UP000515570">
    <property type="component" value="Chromosome"/>
</dbReference>
<accession>A0A7G5FGW3</accession>
<dbReference type="EMBL" id="CP059833">
    <property type="protein sequence ID" value="QMV85854.1"/>
    <property type="molecule type" value="Genomic_DNA"/>
</dbReference>
<name>A0A7G5FGW3_9CORY</name>
<dbReference type="RefSeq" id="WP_182386671.1">
    <property type="nucleotide sequence ID" value="NZ_CP059833.1"/>
</dbReference>
<gene>
    <name evidence="1" type="ORF">HW450_03730</name>
</gene>
<dbReference type="AlphaFoldDB" id="A0A7G5FGW3"/>
<evidence type="ECO:0000313" key="1">
    <source>
        <dbReference type="EMBL" id="QMV85854.1"/>
    </source>
</evidence>
<evidence type="ECO:0000313" key="2">
    <source>
        <dbReference type="Proteomes" id="UP000515570"/>
    </source>
</evidence>
<protein>
    <submittedName>
        <fullName evidence="1">Uncharacterized protein</fullName>
    </submittedName>
</protein>
<proteinExistence type="predicted"/>
<reference evidence="1 2" key="1">
    <citation type="submission" date="2020-07" db="EMBL/GenBank/DDBJ databases">
        <title>non toxigenic Corynebacterium sp. nov from a clinical source.</title>
        <authorList>
            <person name="Bernier A.-M."/>
            <person name="Bernard K."/>
        </authorList>
    </citation>
    <scope>NUCLEOTIDE SEQUENCE [LARGE SCALE GENOMIC DNA]</scope>
    <source>
        <strain evidence="2">NML 93-0612</strain>
    </source>
</reference>
<organism evidence="1 2">
    <name type="scientific">Corynebacterium hindlerae</name>
    <dbReference type="NCBI Taxonomy" id="699041"/>
    <lineage>
        <taxon>Bacteria</taxon>
        <taxon>Bacillati</taxon>
        <taxon>Actinomycetota</taxon>
        <taxon>Actinomycetes</taxon>
        <taxon>Mycobacteriales</taxon>
        <taxon>Corynebacteriaceae</taxon>
        <taxon>Corynebacterium</taxon>
    </lineage>
</organism>